<feature type="transmembrane region" description="Helical" evidence="1">
    <location>
        <begin position="77"/>
        <end position="96"/>
    </location>
</feature>
<reference evidence="2" key="1">
    <citation type="journal article" date="2020" name="Stud. Mycol.">
        <title>101 Dothideomycetes genomes: a test case for predicting lifestyles and emergence of pathogens.</title>
        <authorList>
            <person name="Haridas S."/>
            <person name="Albert R."/>
            <person name="Binder M."/>
            <person name="Bloem J."/>
            <person name="Labutti K."/>
            <person name="Salamov A."/>
            <person name="Andreopoulos B."/>
            <person name="Baker S."/>
            <person name="Barry K."/>
            <person name="Bills G."/>
            <person name="Bluhm B."/>
            <person name="Cannon C."/>
            <person name="Castanera R."/>
            <person name="Culley D."/>
            <person name="Daum C."/>
            <person name="Ezra D."/>
            <person name="Gonzalez J."/>
            <person name="Henrissat B."/>
            <person name="Kuo A."/>
            <person name="Liang C."/>
            <person name="Lipzen A."/>
            <person name="Lutzoni F."/>
            <person name="Magnuson J."/>
            <person name="Mondo S."/>
            <person name="Nolan M."/>
            <person name="Ohm R."/>
            <person name="Pangilinan J."/>
            <person name="Park H.-J."/>
            <person name="Ramirez L."/>
            <person name="Alfaro M."/>
            <person name="Sun H."/>
            <person name="Tritt A."/>
            <person name="Yoshinaga Y."/>
            <person name="Zwiers L.-H."/>
            <person name="Turgeon B."/>
            <person name="Goodwin S."/>
            <person name="Spatafora J."/>
            <person name="Crous P."/>
            <person name="Grigoriev I."/>
        </authorList>
    </citation>
    <scope>NUCLEOTIDE SEQUENCE</scope>
    <source>
        <strain evidence="2">CBS 119925</strain>
    </source>
</reference>
<dbReference type="EMBL" id="MU006570">
    <property type="protein sequence ID" value="KAF2748193.1"/>
    <property type="molecule type" value="Genomic_DNA"/>
</dbReference>
<keyword evidence="1" id="KW-0812">Transmembrane</keyword>
<sequence>MPKPSKRAEKPSIPPPFSAAPTSLLPLLTTLDKESVYITHIDTHPAWFKRRVFSVPVVLNLVIAVAVLWRIYVQAPWYWALLMSFLGNHNSTTIFFARNTWGQIVKKVVVRALAFLVDWALVRIVGPWPWSFFLELPGNPVLWRLKTGFRDEEVYVRESRGWGAKDLLGEAEGSTGKAGEDSPFFKTRILPAVDAKRLREKTGYMLMDKDFDLQFAAMTKAAQLVDKKEVASDLLRKAVFVWVGTEEAGQWAMWNCWELDEGSDMEARKKIVLFKDRLTAMGKENLFFKWVELVQYESSVPGGFTQERQVATAQKAKELFEVQGVDFEAFIQDIGGLQGMPGM</sequence>
<keyword evidence="3" id="KW-1185">Reference proteome</keyword>
<feature type="transmembrane region" description="Helical" evidence="1">
    <location>
        <begin position="52"/>
        <end position="71"/>
    </location>
</feature>
<evidence type="ECO:0000313" key="2">
    <source>
        <dbReference type="EMBL" id="KAF2748193.1"/>
    </source>
</evidence>
<dbReference type="AlphaFoldDB" id="A0A6A6VDD9"/>
<keyword evidence="1" id="KW-1133">Transmembrane helix</keyword>
<accession>A0A6A6VDD9</accession>
<keyword evidence="1" id="KW-0472">Membrane</keyword>
<feature type="transmembrane region" description="Helical" evidence="1">
    <location>
        <begin position="108"/>
        <end position="130"/>
    </location>
</feature>
<dbReference type="OrthoDB" id="5421757at2759"/>
<dbReference type="Proteomes" id="UP000799440">
    <property type="component" value="Unassembled WGS sequence"/>
</dbReference>
<evidence type="ECO:0000256" key="1">
    <source>
        <dbReference type="SAM" id="Phobius"/>
    </source>
</evidence>
<organism evidence="2 3">
    <name type="scientific">Sporormia fimetaria CBS 119925</name>
    <dbReference type="NCBI Taxonomy" id="1340428"/>
    <lineage>
        <taxon>Eukaryota</taxon>
        <taxon>Fungi</taxon>
        <taxon>Dikarya</taxon>
        <taxon>Ascomycota</taxon>
        <taxon>Pezizomycotina</taxon>
        <taxon>Dothideomycetes</taxon>
        <taxon>Pleosporomycetidae</taxon>
        <taxon>Pleosporales</taxon>
        <taxon>Sporormiaceae</taxon>
        <taxon>Sporormia</taxon>
    </lineage>
</organism>
<name>A0A6A6VDD9_9PLEO</name>
<evidence type="ECO:0000313" key="3">
    <source>
        <dbReference type="Proteomes" id="UP000799440"/>
    </source>
</evidence>
<gene>
    <name evidence="2" type="ORF">M011DRAFT_401198</name>
</gene>
<protein>
    <submittedName>
        <fullName evidence="2">Uncharacterized protein</fullName>
    </submittedName>
</protein>
<proteinExistence type="predicted"/>